<name>A0AAV4H318_9GAST</name>
<comment type="caution">
    <text evidence="1">The sequence shown here is derived from an EMBL/GenBank/DDBJ whole genome shotgun (WGS) entry which is preliminary data.</text>
</comment>
<proteinExistence type="predicted"/>
<dbReference type="AlphaFoldDB" id="A0AAV4H318"/>
<protein>
    <submittedName>
        <fullName evidence="1">Amine oxidase</fullName>
    </submittedName>
</protein>
<keyword evidence="2" id="KW-1185">Reference proteome</keyword>
<dbReference type="Pfam" id="PF06918">
    <property type="entry name" value="DUF1280"/>
    <property type="match status" value="1"/>
</dbReference>
<dbReference type="PANTHER" id="PTHR31424:SF3">
    <property type="entry name" value="RING-TYPE DOMAIN-CONTAINING PROTEIN"/>
    <property type="match status" value="1"/>
</dbReference>
<evidence type="ECO:0000313" key="2">
    <source>
        <dbReference type="Proteomes" id="UP000762676"/>
    </source>
</evidence>
<dbReference type="InterPro" id="IPR009689">
    <property type="entry name" value="DUF1280"/>
</dbReference>
<dbReference type="Proteomes" id="UP000762676">
    <property type="component" value="Unassembled WGS sequence"/>
</dbReference>
<sequence length="122" mass="13550">MLTWREGSIPQDEIWVKIGGDHGKNSLKFTLQIANTAKPNARNNTVVIAIASVRDTHDNIIRFLEGGLATDLKALQSHSWRNKKLKVFLNGDYEFLCKIYGLSGPLPVSVVPDATTRHALPQ</sequence>
<gene>
    <name evidence="1" type="ORF">ElyMa_002604700</name>
</gene>
<dbReference type="PANTHER" id="PTHR31424">
    <property type="entry name" value="PROTEIN CBG23806"/>
    <property type="match status" value="1"/>
</dbReference>
<reference evidence="1 2" key="1">
    <citation type="journal article" date="2021" name="Elife">
        <title>Chloroplast acquisition without the gene transfer in kleptoplastic sea slugs, Plakobranchus ocellatus.</title>
        <authorList>
            <person name="Maeda T."/>
            <person name="Takahashi S."/>
            <person name="Yoshida T."/>
            <person name="Shimamura S."/>
            <person name="Takaki Y."/>
            <person name="Nagai Y."/>
            <person name="Toyoda A."/>
            <person name="Suzuki Y."/>
            <person name="Arimoto A."/>
            <person name="Ishii H."/>
            <person name="Satoh N."/>
            <person name="Nishiyama T."/>
            <person name="Hasebe M."/>
            <person name="Maruyama T."/>
            <person name="Minagawa J."/>
            <person name="Obokata J."/>
            <person name="Shigenobu S."/>
        </authorList>
    </citation>
    <scope>NUCLEOTIDE SEQUENCE [LARGE SCALE GENOMIC DNA]</scope>
</reference>
<dbReference type="EMBL" id="BMAT01005366">
    <property type="protein sequence ID" value="GFR91922.1"/>
    <property type="molecule type" value="Genomic_DNA"/>
</dbReference>
<organism evidence="1 2">
    <name type="scientific">Elysia marginata</name>
    <dbReference type="NCBI Taxonomy" id="1093978"/>
    <lineage>
        <taxon>Eukaryota</taxon>
        <taxon>Metazoa</taxon>
        <taxon>Spiralia</taxon>
        <taxon>Lophotrochozoa</taxon>
        <taxon>Mollusca</taxon>
        <taxon>Gastropoda</taxon>
        <taxon>Heterobranchia</taxon>
        <taxon>Euthyneura</taxon>
        <taxon>Panpulmonata</taxon>
        <taxon>Sacoglossa</taxon>
        <taxon>Placobranchoidea</taxon>
        <taxon>Plakobranchidae</taxon>
        <taxon>Elysia</taxon>
    </lineage>
</organism>
<evidence type="ECO:0000313" key="1">
    <source>
        <dbReference type="EMBL" id="GFR91922.1"/>
    </source>
</evidence>
<accession>A0AAV4H318</accession>